<evidence type="ECO:0000313" key="4">
    <source>
        <dbReference type="EMBL" id="KAK8763652.1"/>
    </source>
</evidence>
<dbReference type="InterPro" id="IPR014044">
    <property type="entry name" value="CAP_dom"/>
</dbReference>
<keyword evidence="5" id="KW-1185">Reference proteome</keyword>
<keyword evidence="2" id="KW-0732">Signal</keyword>
<dbReference type="PANTHER" id="PTHR10334">
    <property type="entry name" value="CYSTEINE-RICH SECRETORY PROTEIN-RELATED"/>
    <property type="match status" value="1"/>
</dbReference>
<comment type="caution">
    <text evidence="4">The sequence shown here is derived from an EMBL/GenBank/DDBJ whole genome shotgun (WGS) entry which is preliminary data.</text>
</comment>
<dbReference type="InterPro" id="IPR001283">
    <property type="entry name" value="CRISP-related"/>
</dbReference>
<dbReference type="GO" id="GO:0005576">
    <property type="term" value="C:extracellular region"/>
    <property type="evidence" value="ECO:0007669"/>
    <property type="project" value="InterPro"/>
</dbReference>
<accession>A0AAQ4DMG2</accession>
<evidence type="ECO:0000256" key="1">
    <source>
        <dbReference type="SAM" id="MobiDB-lite"/>
    </source>
</evidence>
<proteinExistence type="predicted"/>
<dbReference type="SMART" id="SM00198">
    <property type="entry name" value="SCP"/>
    <property type="match status" value="1"/>
</dbReference>
<dbReference type="PROSITE" id="PS01010">
    <property type="entry name" value="CRISP_2"/>
    <property type="match status" value="1"/>
</dbReference>
<gene>
    <name evidence="4" type="ORF">V5799_033738</name>
</gene>
<feature type="chain" id="PRO_5043002059" description="SCP domain-containing protein" evidence="2">
    <location>
        <begin position="31"/>
        <end position="435"/>
    </location>
</feature>
<protein>
    <recommendedName>
        <fullName evidence="3">SCP domain-containing protein</fullName>
    </recommendedName>
</protein>
<dbReference type="CDD" id="cd05380">
    <property type="entry name" value="CAP_euk"/>
    <property type="match status" value="1"/>
</dbReference>
<evidence type="ECO:0000259" key="3">
    <source>
        <dbReference type="SMART" id="SM00198"/>
    </source>
</evidence>
<dbReference type="Proteomes" id="UP001321473">
    <property type="component" value="Unassembled WGS sequence"/>
</dbReference>
<evidence type="ECO:0000313" key="5">
    <source>
        <dbReference type="Proteomes" id="UP001321473"/>
    </source>
</evidence>
<evidence type="ECO:0000256" key="2">
    <source>
        <dbReference type="SAM" id="SignalP"/>
    </source>
</evidence>
<dbReference type="PRINTS" id="PR00838">
    <property type="entry name" value="V5ALLERGEN"/>
</dbReference>
<organism evidence="4 5">
    <name type="scientific">Amblyomma americanum</name>
    <name type="common">Lone star tick</name>
    <dbReference type="NCBI Taxonomy" id="6943"/>
    <lineage>
        <taxon>Eukaryota</taxon>
        <taxon>Metazoa</taxon>
        <taxon>Ecdysozoa</taxon>
        <taxon>Arthropoda</taxon>
        <taxon>Chelicerata</taxon>
        <taxon>Arachnida</taxon>
        <taxon>Acari</taxon>
        <taxon>Parasitiformes</taxon>
        <taxon>Ixodida</taxon>
        <taxon>Ixodoidea</taxon>
        <taxon>Ixodidae</taxon>
        <taxon>Amblyomminae</taxon>
        <taxon>Amblyomma</taxon>
    </lineage>
</organism>
<dbReference type="InterPro" id="IPR002413">
    <property type="entry name" value="V5_allergen-like"/>
</dbReference>
<dbReference type="InterPro" id="IPR018244">
    <property type="entry name" value="Allrgn_V5/Tpx1_CS"/>
</dbReference>
<dbReference type="AlphaFoldDB" id="A0AAQ4DMG2"/>
<feature type="signal peptide" evidence="2">
    <location>
        <begin position="1"/>
        <end position="30"/>
    </location>
</feature>
<dbReference type="PRINTS" id="PR00837">
    <property type="entry name" value="V5TPXLIKE"/>
</dbReference>
<feature type="region of interest" description="Disordered" evidence="1">
    <location>
        <begin position="368"/>
        <end position="388"/>
    </location>
</feature>
<dbReference type="PROSITE" id="PS01009">
    <property type="entry name" value="CRISP_1"/>
    <property type="match status" value="1"/>
</dbReference>
<dbReference type="Pfam" id="PF00188">
    <property type="entry name" value="CAP"/>
    <property type="match status" value="1"/>
</dbReference>
<reference evidence="4 5" key="1">
    <citation type="journal article" date="2023" name="Arcadia Sci">
        <title>De novo assembly of a long-read Amblyomma americanum tick genome.</title>
        <authorList>
            <person name="Chou S."/>
            <person name="Poskanzer K.E."/>
            <person name="Rollins M."/>
            <person name="Thuy-Boun P.S."/>
        </authorList>
    </citation>
    <scope>NUCLEOTIDE SEQUENCE [LARGE SCALE GENOMIC DNA]</scope>
    <source>
        <strain evidence="4">F_SG_1</strain>
        <tissue evidence="4">Salivary glands</tissue>
    </source>
</reference>
<dbReference type="SUPFAM" id="SSF55797">
    <property type="entry name" value="PR-1-like"/>
    <property type="match status" value="1"/>
</dbReference>
<dbReference type="InterPro" id="IPR035940">
    <property type="entry name" value="CAP_sf"/>
</dbReference>
<sequence length="435" mass="49420">MAPRMKGGGWTSLVACLWFHCLLLWGHCWTYHCNEVYRRLSSRHTICLPRREDCSIASAGITKKEIKDILDAHNTYRQMVARGNVPGLDPAANMMKLVWDNELAAVAQAHANQCRFHHDCYSCRRVSRFNAGQNLFLHYSSSLQSKPTDWAGVVKSWFDEYKLFDPSEVDAFRTVEDSGHFTQMIWAKTAYIGCGKARFKIEDEDWYRTLYTCNYGPLGNVVKSRVYEKGPACSHCPNETTCSHSTPGLCTGNARHLGRLAPANAVRVYHFPQRPHPRTSLLGHVRVYHFPQQAQRRTFNALPNTVMAPIPPRAVPLEPEQRIGQGRLPLNSYAAGWRSGTLRPDIYYDPNVNFVGYPLQRLPRKAQEVLSKQARGSSAESREEPPCKCDEASIEQMRKKLLSLMPKEGGIEPEIKIKCHCQNNFAQGTTHQVFK</sequence>
<dbReference type="EMBL" id="JARKHS020029117">
    <property type="protein sequence ID" value="KAK8763652.1"/>
    <property type="molecule type" value="Genomic_DNA"/>
</dbReference>
<name>A0AAQ4DMG2_AMBAM</name>
<feature type="domain" description="SCP" evidence="3">
    <location>
        <begin position="64"/>
        <end position="223"/>
    </location>
</feature>
<dbReference type="Gene3D" id="3.40.33.10">
    <property type="entry name" value="CAP"/>
    <property type="match status" value="1"/>
</dbReference>